<evidence type="ECO:0000313" key="7">
    <source>
        <dbReference type="EMBL" id="CAG6454051.1"/>
    </source>
</evidence>
<sequence>MEQSHTTEIKTALVETKWTIKGFSAIKVGHLLSPKFAGTSAHTSRTLTWRYKLVPIEVGVSTSWTSIKVISGGQESQFHADFEVEFNLAEKAKQVSSGTFDQEDKSIGPGMRVKRELVEKYLLKNDMLTLNIKVALHEVVVGDPLNPKTESHPDPQMLDHFASLLSMAKNFSDTTLIVDGETFTVHRAILAVRSPVFAAMFEHAEMKESQKNQVTIPDIEPHVFQEVLRFIYTDTVQGLDKLAHELLAAADKYALDRLGTMCEEFLGKHLSVATVTRTLHLADMHNAKQLRHRAIQFIAKNIKAMQTSDWKSLLTNNPDVAAEMFSELTKMLN</sequence>
<dbReference type="EMBL" id="HBUE01024308">
    <property type="protein sequence ID" value="CAG6454051.1"/>
    <property type="molecule type" value="Transcribed_RNA"/>
</dbReference>
<keyword evidence="4" id="KW-0539">Nucleus</keyword>
<keyword evidence="3" id="KW-0833">Ubl conjugation pathway</keyword>
<accession>A0A8D8ABI9</accession>
<protein>
    <submittedName>
        <fullName evidence="7">Speckle-type POZ protein</fullName>
    </submittedName>
</protein>
<dbReference type="SMART" id="SM00225">
    <property type="entry name" value="BTB"/>
    <property type="match status" value="1"/>
</dbReference>
<dbReference type="EMBL" id="HBUE01333123">
    <property type="protein sequence ID" value="CAG6594514.1"/>
    <property type="molecule type" value="Transcribed_RNA"/>
</dbReference>
<dbReference type="PROSITE" id="PS50144">
    <property type="entry name" value="MATH"/>
    <property type="match status" value="1"/>
</dbReference>
<evidence type="ECO:0000256" key="3">
    <source>
        <dbReference type="ARBA" id="ARBA00022786"/>
    </source>
</evidence>
<evidence type="ECO:0000256" key="2">
    <source>
        <dbReference type="ARBA" id="ARBA00010846"/>
    </source>
</evidence>
<dbReference type="InterPro" id="IPR056423">
    <property type="entry name" value="BACK_BPM_SPOP"/>
</dbReference>
<evidence type="ECO:0000259" key="5">
    <source>
        <dbReference type="PROSITE" id="PS50097"/>
    </source>
</evidence>
<evidence type="ECO:0000256" key="4">
    <source>
        <dbReference type="ARBA" id="ARBA00023242"/>
    </source>
</evidence>
<feature type="domain" description="BTB" evidence="5">
    <location>
        <begin position="172"/>
        <end position="240"/>
    </location>
</feature>
<reference evidence="7" key="1">
    <citation type="submission" date="2021-05" db="EMBL/GenBank/DDBJ databases">
        <authorList>
            <person name="Alioto T."/>
            <person name="Alioto T."/>
            <person name="Gomez Garrido J."/>
        </authorList>
    </citation>
    <scope>NUCLEOTIDE SEQUENCE</scope>
</reference>
<dbReference type="InterPro" id="IPR002083">
    <property type="entry name" value="MATH/TRAF_dom"/>
</dbReference>
<dbReference type="InterPro" id="IPR011333">
    <property type="entry name" value="SKP1/BTB/POZ_sf"/>
</dbReference>
<evidence type="ECO:0000259" key="6">
    <source>
        <dbReference type="PROSITE" id="PS50144"/>
    </source>
</evidence>
<dbReference type="PANTHER" id="PTHR24413">
    <property type="entry name" value="SPECKLE-TYPE POZ PROTEIN"/>
    <property type="match status" value="1"/>
</dbReference>
<proteinExistence type="inferred from homology"/>
<dbReference type="PROSITE" id="PS50097">
    <property type="entry name" value="BTB"/>
    <property type="match status" value="1"/>
</dbReference>
<dbReference type="SUPFAM" id="SSF49599">
    <property type="entry name" value="TRAF domain-like"/>
    <property type="match status" value="1"/>
</dbReference>
<dbReference type="SUPFAM" id="SSF54695">
    <property type="entry name" value="POZ domain"/>
    <property type="match status" value="1"/>
</dbReference>
<dbReference type="FunFam" id="3.30.710.10:FF:000159">
    <property type="entry name" value="Speckle-type POZ protein B"/>
    <property type="match status" value="1"/>
</dbReference>
<dbReference type="AlphaFoldDB" id="A0A8D8ABI9"/>
<dbReference type="Gene3D" id="3.30.710.10">
    <property type="entry name" value="Potassium Channel Kv1.1, Chain A"/>
    <property type="match status" value="1"/>
</dbReference>
<evidence type="ECO:0000256" key="1">
    <source>
        <dbReference type="ARBA" id="ARBA00004123"/>
    </source>
</evidence>
<dbReference type="Pfam" id="PF24570">
    <property type="entry name" value="BACK_BPM_SPOP"/>
    <property type="match status" value="1"/>
</dbReference>
<dbReference type="Pfam" id="PF00651">
    <property type="entry name" value="BTB"/>
    <property type="match status" value="1"/>
</dbReference>
<dbReference type="EMBL" id="HBUE01333126">
    <property type="protein sequence ID" value="CAG6594520.1"/>
    <property type="molecule type" value="Transcribed_RNA"/>
</dbReference>
<name>A0A8D8ABI9_CULPI</name>
<comment type="subcellular location">
    <subcellularLocation>
        <location evidence="1">Nucleus</location>
    </subcellularLocation>
</comment>
<comment type="similarity">
    <text evidence="2">Belongs to the Tdpoz family.</text>
</comment>
<feature type="domain" description="MATH" evidence="6">
    <location>
        <begin position="13"/>
        <end position="134"/>
    </location>
</feature>
<dbReference type="InterPro" id="IPR000210">
    <property type="entry name" value="BTB/POZ_dom"/>
</dbReference>
<dbReference type="Gene3D" id="1.25.40.420">
    <property type="match status" value="1"/>
</dbReference>
<dbReference type="GO" id="GO:0005634">
    <property type="term" value="C:nucleus"/>
    <property type="evidence" value="ECO:0007669"/>
    <property type="project" value="UniProtKB-SubCell"/>
</dbReference>
<dbReference type="EMBL" id="HBUE01226393">
    <property type="protein sequence ID" value="CAG6542432.1"/>
    <property type="molecule type" value="Transcribed_RNA"/>
</dbReference>
<dbReference type="CDD" id="cd00121">
    <property type="entry name" value="MATH"/>
    <property type="match status" value="1"/>
</dbReference>
<dbReference type="GO" id="GO:0030163">
    <property type="term" value="P:protein catabolic process"/>
    <property type="evidence" value="ECO:0007669"/>
    <property type="project" value="UniProtKB-ARBA"/>
</dbReference>
<dbReference type="EMBL" id="HBUE01226390">
    <property type="protein sequence ID" value="CAG6542426.1"/>
    <property type="molecule type" value="Transcribed_RNA"/>
</dbReference>
<organism evidence="7">
    <name type="scientific">Culex pipiens</name>
    <name type="common">House mosquito</name>
    <dbReference type="NCBI Taxonomy" id="7175"/>
    <lineage>
        <taxon>Eukaryota</taxon>
        <taxon>Metazoa</taxon>
        <taxon>Ecdysozoa</taxon>
        <taxon>Arthropoda</taxon>
        <taxon>Hexapoda</taxon>
        <taxon>Insecta</taxon>
        <taxon>Pterygota</taxon>
        <taxon>Neoptera</taxon>
        <taxon>Endopterygota</taxon>
        <taxon>Diptera</taxon>
        <taxon>Nematocera</taxon>
        <taxon>Culicoidea</taxon>
        <taxon>Culicidae</taxon>
        <taxon>Culicinae</taxon>
        <taxon>Culicini</taxon>
        <taxon>Culex</taxon>
        <taxon>Culex</taxon>
    </lineage>
</organism>